<gene>
    <name evidence="3" type="primary">Dmoj\GI10800</name>
    <name evidence="3" type="ORF">Dmoj_GI10800</name>
</gene>
<evidence type="ECO:0000256" key="1">
    <source>
        <dbReference type="SAM" id="MobiDB-lite"/>
    </source>
</evidence>
<dbReference type="InParanoid" id="B4KC40"/>
<dbReference type="Proteomes" id="UP000009192">
    <property type="component" value="Unassembled WGS sequence"/>
</dbReference>
<proteinExistence type="predicted"/>
<dbReference type="OMA" id="HREINRM"/>
<dbReference type="PANTHER" id="PTHR21505:SF15">
    <property type="entry name" value="RE18252P"/>
    <property type="match status" value="1"/>
</dbReference>
<feature type="compositionally biased region" description="Basic residues" evidence="1">
    <location>
        <begin position="213"/>
        <end position="235"/>
    </location>
</feature>
<sequence>MEWTREKTLLLISEYRQRRGLWDMTCDEYRKKDVKQRLLNEVSEVLGGNIPIPELEKKFHTLRTQYHREINRMKRKEPYNSKWFGFKNLVFLSSPFACRSTKGRSKDKDDATVQKYILGDVNAAGTTEGNNMNDEYIVTPRKSHASSRAQELEKLIEETTKDIEDTEDEEPGVEEDVDTKPKLNKELSGTYVHINEDESEAVETHTHQQQQHTHAHTHSLPHTHPHPHPHPHHHQQQSLMELHHSANAVESVSFQANESGELHYQSTSSTPNAGGGGPSSSVHVMPTRIIKIQRRDTSNQENGYFEEPQTQHQLHPPPPKRLYFDPNGTHSTTILSASTLQTASPNVNGNGNGNGGNVLTATSSSGLTGGTLRLPRVNTIVNATSLSPPKPASSPIPQPQLAGASSLQRDEFATYGEYVANEMRAITNREVLIALKHKINTAIFEANMAELQK</sequence>
<dbReference type="KEGG" id="dmo:Dmoj_GI10800"/>
<dbReference type="eggNOG" id="ENOG502SDRG">
    <property type="taxonomic scope" value="Eukaryota"/>
</dbReference>
<dbReference type="PANTHER" id="PTHR21505">
    <property type="entry name" value="MADF DOMAIN-CONTAINING PROTEIN-RELATED"/>
    <property type="match status" value="1"/>
</dbReference>
<dbReference type="GO" id="GO:0140588">
    <property type="term" value="P:chromatin looping"/>
    <property type="evidence" value="ECO:0007669"/>
    <property type="project" value="EnsemblMetazoa"/>
</dbReference>
<feature type="region of interest" description="Disordered" evidence="1">
    <location>
        <begin position="200"/>
        <end position="239"/>
    </location>
</feature>
<dbReference type="GO" id="GO:0000785">
    <property type="term" value="C:chromatin"/>
    <property type="evidence" value="ECO:0007669"/>
    <property type="project" value="EnsemblMetazoa"/>
</dbReference>
<feature type="region of interest" description="Disordered" evidence="1">
    <location>
        <begin position="158"/>
        <end position="180"/>
    </location>
</feature>
<organism evidence="3 4">
    <name type="scientific">Drosophila mojavensis</name>
    <name type="common">Fruit fly</name>
    <dbReference type="NCBI Taxonomy" id="7230"/>
    <lineage>
        <taxon>Eukaryota</taxon>
        <taxon>Metazoa</taxon>
        <taxon>Ecdysozoa</taxon>
        <taxon>Arthropoda</taxon>
        <taxon>Hexapoda</taxon>
        <taxon>Insecta</taxon>
        <taxon>Pterygota</taxon>
        <taxon>Neoptera</taxon>
        <taxon>Endopterygota</taxon>
        <taxon>Diptera</taxon>
        <taxon>Brachycera</taxon>
        <taxon>Muscomorpha</taxon>
        <taxon>Ephydroidea</taxon>
        <taxon>Drosophilidae</taxon>
        <taxon>Drosophila</taxon>
    </lineage>
</organism>
<feature type="compositionally biased region" description="Pro residues" evidence="1">
    <location>
        <begin position="388"/>
        <end position="398"/>
    </location>
</feature>
<feature type="compositionally biased region" description="Low complexity" evidence="1">
    <location>
        <begin position="357"/>
        <end position="370"/>
    </location>
</feature>
<evidence type="ECO:0000313" key="4">
    <source>
        <dbReference type="Proteomes" id="UP000009192"/>
    </source>
</evidence>
<accession>B4KC40</accession>
<dbReference type="Pfam" id="PF10545">
    <property type="entry name" value="MADF_DNA_bdg"/>
    <property type="match status" value="1"/>
</dbReference>
<dbReference type="EMBL" id="CH933806">
    <property type="protein sequence ID" value="EDW16913.1"/>
    <property type="molecule type" value="Genomic_DNA"/>
</dbReference>
<feature type="domain" description="MADF" evidence="2">
    <location>
        <begin position="10"/>
        <end position="97"/>
    </location>
</feature>
<keyword evidence="4" id="KW-1185">Reference proteome</keyword>
<dbReference type="OrthoDB" id="10051975at2759"/>
<dbReference type="FunCoup" id="B4KC40">
    <property type="interactions" value="201"/>
</dbReference>
<feature type="compositionally biased region" description="Acidic residues" evidence="1">
    <location>
        <begin position="164"/>
        <end position="177"/>
    </location>
</feature>
<dbReference type="SMART" id="SM00595">
    <property type="entry name" value="MADF"/>
    <property type="match status" value="1"/>
</dbReference>
<reference evidence="3 4" key="1">
    <citation type="journal article" date="2007" name="Nature">
        <title>Evolution of genes and genomes on the Drosophila phylogeny.</title>
        <authorList>
            <consortium name="Drosophila 12 Genomes Consortium"/>
            <person name="Clark A.G."/>
            <person name="Eisen M.B."/>
            <person name="Smith D.R."/>
            <person name="Bergman C.M."/>
            <person name="Oliver B."/>
            <person name="Markow T.A."/>
            <person name="Kaufman T.C."/>
            <person name="Kellis M."/>
            <person name="Gelbart W."/>
            <person name="Iyer V.N."/>
            <person name="Pollard D.A."/>
            <person name="Sackton T.B."/>
            <person name="Larracuente A.M."/>
            <person name="Singh N.D."/>
            <person name="Abad J.P."/>
            <person name="Abt D.N."/>
            <person name="Adryan B."/>
            <person name="Aguade M."/>
            <person name="Akashi H."/>
            <person name="Anderson W.W."/>
            <person name="Aquadro C.F."/>
            <person name="Ardell D.H."/>
            <person name="Arguello R."/>
            <person name="Artieri C.G."/>
            <person name="Barbash D.A."/>
            <person name="Barker D."/>
            <person name="Barsanti P."/>
            <person name="Batterham P."/>
            <person name="Batzoglou S."/>
            <person name="Begun D."/>
            <person name="Bhutkar A."/>
            <person name="Blanco E."/>
            <person name="Bosak S.A."/>
            <person name="Bradley R.K."/>
            <person name="Brand A.D."/>
            <person name="Brent M.R."/>
            <person name="Brooks A.N."/>
            <person name="Brown R.H."/>
            <person name="Butlin R.K."/>
            <person name="Caggese C."/>
            <person name="Calvi B.R."/>
            <person name="Bernardo de Carvalho A."/>
            <person name="Caspi A."/>
            <person name="Castrezana S."/>
            <person name="Celniker S.E."/>
            <person name="Chang J.L."/>
            <person name="Chapple C."/>
            <person name="Chatterji S."/>
            <person name="Chinwalla A."/>
            <person name="Civetta A."/>
            <person name="Clifton S.W."/>
            <person name="Comeron J.M."/>
            <person name="Costello J.C."/>
            <person name="Coyne J.A."/>
            <person name="Daub J."/>
            <person name="David R.G."/>
            <person name="Delcher A.L."/>
            <person name="Delehaunty K."/>
            <person name="Do C.B."/>
            <person name="Ebling H."/>
            <person name="Edwards K."/>
            <person name="Eickbush T."/>
            <person name="Evans J.D."/>
            <person name="Filipski A."/>
            <person name="Findeiss S."/>
            <person name="Freyhult E."/>
            <person name="Fulton L."/>
            <person name="Fulton R."/>
            <person name="Garcia A.C."/>
            <person name="Gardiner A."/>
            <person name="Garfield D.A."/>
            <person name="Garvin B.E."/>
            <person name="Gibson G."/>
            <person name="Gilbert D."/>
            <person name="Gnerre S."/>
            <person name="Godfrey J."/>
            <person name="Good R."/>
            <person name="Gotea V."/>
            <person name="Gravely B."/>
            <person name="Greenberg A.J."/>
            <person name="Griffiths-Jones S."/>
            <person name="Gross S."/>
            <person name="Guigo R."/>
            <person name="Gustafson E.A."/>
            <person name="Haerty W."/>
            <person name="Hahn M.W."/>
            <person name="Halligan D.L."/>
            <person name="Halpern A.L."/>
            <person name="Halter G.M."/>
            <person name="Han M.V."/>
            <person name="Heger A."/>
            <person name="Hillier L."/>
            <person name="Hinrichs A.S."/>
            <person name="Holmes I."/>
            <person name="Hoskins R.A."/>
            <person name="Hubisz M.J."/>
            <person name="Hultmark D."/>
            <person name="Huntley M.A."/>
            <person name="Jaffe D.B."/>
            <person name="Jagadeeshan S."/>
            <person name="Jeck W.R."/>
            <person name="Johnson J."/>
            <person name="Jones C.D."/>
            <person name="Jordan W.C."/>
            <person name="Karpen G.H."/>
            <person name="Kataoka E."/>
            <person name="Keightley P.D."/>
            <person name="Kheradpour P."/>
            <person name="Kirkness E.F."/>
            <person name="Koerich L.B."/>
            <person name="Kristiansen K."/>
            <person name="Kudrna D."/>
            <person name="Kulathinal R.J."/>
            <person name="Kumar S."/>
            <person name="Kwok R."/>
            <person name="Lander E."/>
            <person name="Langley C.H."/>
            <person name="Lapoint R."/>
            <person name="Lazzaro B.P."/>
            <person name="Lee S.J."/>
            <person name="Levesque L."/>
            <person name="Li R."/>
            <person name="Lin C.F."/>
            <person name="Lin M.F."/>
            <person name="Lindblad-Toh K."/>
            <person name="Llopart A."/>
            <person name="Long M."/>
            <person name="Low L."/>
            <person name="Lozovsky E."/>
            <person name="Lu J."/>
            <person name="Luo M."/>
            <person name="Machado C.A."/>
            <person name="Makalowski W."/>
            <person name="Marzo M."/>
            <person name="Matsuda M."/>
            <person name="Matzkin L."/>
            <person name="McAllister B."/>
            <person name="McBride C.S."/>
            <person name="McKernan B."/>
            <person name="McKernan K."/>
            <person name="Mendez-Lago M."/>
            <person name="Minx P."/>
            <person name="Mollenhauer M.U."/>
            <person name="Montooth K."/>
            <person name="Mount S.M."/>
            <person name="Mu X."/>
            <person name="Myers E."/>
            <person name="Negre B."/>
            <person name="Newfeld S."/>
            <person name="Nielsen R."/>
            <person name="Noor M.A."/>
            <person name="O'Grady P."/>
            <person name="Pachter L."/>
            <person name="Papaceit M."/>
            <person name="Parisi M.J."/>
            <person name="Parisi M."/>
            <person name="Parts L."/>
            <person name="Pedersen J.S."/>
            <person name="Pesole G."/>
            <person name="Phillippy A.M."/>
            <person name="Ponting C.P."/>
            <person name="Pop M."/>
            <person name="Porcelli D."/>
            <person name="Powell J.R."/>
            <person name="Prohaska S."/>
            <person name="Pruitt K."/>
            <person name="Puig M."/>
            <person name="Quesneville H."/>
            <person name="Ram K.R."/>
            <person name="Rand D."/>
            <person name="Rasmussen M.D."/>
            <person name="Reed L.K."/>
            <person name="Reenan R."/>
            <person name="Reily A."/>
            <person name="Remington K.A."/>
            <person name="Rieger T.T."/>
            <person name="Ritchie M.G."/>
            <person name="Robin C."/>
            <person name="Rogers Y.H."/>
            <person name="Rohde C."/>
            <person name="Rozas J."/>
            <person name="Rubenfield M.J."/>
            <person name="Ruiz A."/>
            <person name="Russo S."/>
            <person name="Salzberg S.L."/>
            <person name="Sanchez-Gracia A."/>
            <person name="Saranga D.J."/>
            <person name="Sato H."/>
            <person name="Schaeffer S.W."/>
            <person name="Schatz M.C."/>
            <person name="Schlenke T."/>
            <person name="Schwartz R."/>
            <person name="Segarra C."/>
            <person name="Singh R.S."/>
            <person name="Sirot L."/>
            <person name="Sirota M."/>
            <person name="Sisneros N.B."/>
            <person name="Smith C.D."/>
            <person name="Smith T.F."/>
            <person name="Spieth J."/>
            <person name="Stage D.E."/>
            <person name="Stark A."/>
            <person name="Stephan W."/>
            <person name="Strausberg R.L."/>
            <person name="Strempel S."/>
            <person name="Sturgill D."/>
            <person name="Sutton G."/>
            <person name="Sutton G.G."/>
            <person name="Tao W."/>
            <person name="Teichmann S."/>
            <person name="Tobari Y.N."/>
            <person name="Tomimura Y."/>
            <person name="Tsolas J.M."/>
            <person name="Valente V.L."/>
            <person name="Venter E."/>
            <person name="Venter J.C."/>
            <person name="Vicario S."/>
            <person name="Vieira F.G."/>
            <person name="Vilella A.J."/>
            <person name="Villasante A."/>
            <person name="Walenz B."/>
            <person name="Wang J."/>
            <person name="Wasserman M."/>
            <person name="Watts T."/>
            <person name="Wilson D."/>
            <person name="Wilson R.K."/>
            <person name="Wing R.A."/>
            <person name="Wolfner M.F."/>
            <person name="Wong A."/>
            <person name="Wong G.K."/>
            <person name="Wu C.I."/>
            <person name="Wu G."/>
            <person name="Yamamoto D."/>
            <person name="Yang H.P."/>
            <person name="Yang S.P."/>
            <person name="Yorke J.A."/>
            <person name="Yoshida K."/>
            <person name="Zdobnov E."/>
            <person name="Zhang P."/>
            <person name="Zhang Y."/>
            <person name="Zimin A.V."/>
            <person name="Baldwin J."/>
            <person name="Abdouelleil A."/>
            <person name="Abdulkadir J."/>
            <person name="Abebe A."/>
            <person name="Abera B."/>
            <person name="Abreu J."/>
            <person name="Acer S.C."/>
            <person name="Aftuck L."/>
            <person name="Alexander A."/>
            <person name="An P."/>
            <person name="Anderson E."/>
            <person name="Anderson S."/>
            <person name="Arachi H."/>
            <person name="Azer M."/>
            <person name="Bachantsang P."/>
            <person name="Barry A."/>
            <person name="Bayul T."/>
            <person name="Berlin A."/>
            <person name="Bessette D."/>
            <person name="Bloom T."/>
            <person name="Blye J."/>
            <person name="Boguslavskiy L."/>
            <person name="Bonnet C."/>
            <person name="Boukhgalter B."/>
            <person name="Bourzgui I."/>
            <person name="Brown A."/>
            <person name="Cahill P."/>
            <person name="Channer S."/>
            <person name="Cheshatsang Y."/>
            <person name="Chuda L."/>
            <person name="Citroen M."/>
            <person name="Collymore A."/>
            <person name="Cooke P."/>
            <person name="Costello M."/>
            <person name="D'Aco K."/>
            <person name="Daza R."/>
            <person name="De Haan G."/>
            <person name="DeGray S."/>
            <person name="DeMaso C."/>
            <person name="Dhargay N."/>
            <person name="Dooley K."/>
            <person name="Dooley E."/>
            <person name="Doricent M."/>
            <person name="Dorje P."/>
            <person name="Dorjee K."/>
            <person name="Dupes A."/>
            <person name="Elong R."/>
            <person name="Falk J."/>
            <person name="Farina A."/>
            <person name="Faro S."/>
            <person name="Ferguson D."/>
            <person name="Fisher S."/>
            <person name="Foley C.D."/>
            <person name="Franke A."/>
            <person name="Friedrich D."/>
            <person name="Gadbois L."/>
            <person name="Gearin G."/>
            <person name="Gearin C.R."/>
            <person name="Giannoukos G."/>
            <person name="Goode T."/>
            <person name="Graham J."/>
            <person name="Grandbois E."/>
            <person name="Grewal S."/>
            <person name="Gyaltsen K."/>
            <person name="Hafez N."/>
            <person name="Hagos B."/>
            <person name="Hall J."/>
            <person name="Henson C."/>
            <person name="Hollinger A."/>
            <person name="Honan T."/>
            <person name="Huard M.D."/>
            <person name="Hughes L."/>
            <person name="Hurhula B."/>
            <person name="Husby M.E."/>
            <person name="Kamat A."/>
            <person name="Kanga B."/>
            <person name="Kashin S."/>
            <person name="Khazanovich D."/>
            <person name="Kisner P."/>
            <person name="Lance K."/>
            <person name="Lara M."/>
            <person name="Lee W."/>
            <person name="Lennon N."/>
            <person name="Letendre F."/>
            <person name="LeVine R."/>
            <person name="Lipovsky A."/>
            <person name="Liu X."/>
            <person name="Liu J."/>
            <person name="Liu S."/>
            <person name="Lokyitsang T."/>
            <person name="Lokyitsang Y."/>
            <person name="Lubonja R."/>
            <person name="Lui A."/>
            <person name="MacDonald P."/>
            <person name="Magnisalis V."/>
            <person name="Maru K."/>
            <person name="Matthews C."/>
            <person name="McCusker W."/>
            <person name="McDonough S."/>
            <person name="Mehta T."/>
            <person name="Meldrim J."/>
            <person name="Meneus L."/>
            <person name="Mihai O."/>
            <person name="Mihalev A."/>
            <person name="Mihova T."/>
            <person name="Mittelman R."/>
            <person name="Mlenga V."/>
            <person name="Montmayeur A."/>
            <person name="Mulrain L."/>
            <person name="Navidi A."/>
            <person name="Naylor J."/>
            <person name="Negash T."/>
            <person name="Nguyen T."/>
            <person name="Nguyen N."/>
            <person name="Nicol R."/>
            <person name="Norbu C."/>
            <person name="Norbu N."/>
            <person name="Novod N."/>
            <person name="O'Neill B."/>
            <person name="Osman S."/>
            <person name="Markiewicz E."/>
            <person name="Oyono O.L."/>
            <person name="Patti C."/>
            <person name="Phunkhang P."/>
            <person name="Pierre F."/>
            <person name="Priest M."/>
            <person name="Raghuraman S."/>
            <person name="Rege F."/>
            <person name="Reyes R."/>
            <person name="Rise C."/>
            <person name="Rogov P."/>
            <person name="Ross K."/>
            <person name="Ryan E."/>
            <person name="Settipalli S."/>
            <person name="Shea T."/>
            <person name="Sherpa N."/>
            <person name="Shi L."/>
            <person name="Shih D."/>
            <person name="Sparrow T."/>
            <person name="Spaulding J."/>
            <person name="Stalker J."/>
            <person name="Stange-Thomann N."/>
            <person name="Stavropoulos S."/>
            <person name="Stone C."/>
            <person name="Strader C."/>
            <person name="Tesfaye S."/>
            <person name="Thomson T."/>
            <person name="Thoulutsang Y."/>
            <person name="Thoulutsang D."/>
            <person name="Topham K."/>
            <person name="Topping I."/>
            <person name="Tsamla T."/>
            <person name="Vassiliev H."/>
            <person name="Vo A."/>
            <person name="Wangchuk T."/>
            <person name="Wangdi T."/>
            <person name="Weiand M."/>
            <person name="Wilkinson J."/>
            <person name="Wilson A."/>
            <person name="Yadav S."/>
            <person name="Young G."/>
            <person name="Yu Q."/>
            <person name="Zembek L."/>
            <person name="Zhong D."/>
            <person name="Zimmer A."/>
            <person name="Zwirko Z."/>
            <person name="Jaffe D.B."/>
            <person name="Alvarez P."/>
            <person name="Brockman W."/>
            <person name="Butler J."/>
            <person name="Chin C."/>
            <person name="Gnerre S."/>
            <person name="Grabherr M."/>
            <person name="Kleber M."/>
            <person name="Mauceli E."/>
            <person name="MacCallum I."/>
        </authorList>
    </citation>
    <scope>NUCLEOTIDE SEQUENCE [LARGE SCALE GENOMIC DNA]</scope>
    <source>
        <strain evidence="4">Tucson 15081-1352.22</strain>
    </source>
</reference>
<dbReference type="InterPro" id="IPR006578">
    <property type="entry name" value="MADF-dom"/>
</dbReference>
<feature type="region of interest" description="Disordered" evidence="1">
    <location>
        <begin position="258"/>
        <end position="283"/>
    </location>
</feature>
<feature type="region of interest" description="Disordered" evidence="1">
    <location>
        <begin position="350"/>
        <end position="370"/>
    </location>
</feature>
<protein>
    <recommendedName>
        <fullName evidence="2">MADF domain-containing protein</fullName>
    </recommendedName>
</protein>
<dbReference type="PROSITE" id="PS51029">
    <property type="entry name" value="MADF"/>
    <property type="match status" value="1"/>
</dbReference>
<evidence type="ECO:0000313" key="3">
    <source>
        <dbReference type="EMBL" id="EDW16913.1"/>
    </source>
</evidence>
<feature type="region of interest" description="Disordered" evidence="1">
    <location>
        <begin position="383"/>
        <end position="407"/>
    </location>
</feature>
<dbReference type="PhylomeDB" id="B4KC40"/>
<name>B4KC40_DROMO</name>
<dbReference type="GO" id="GO:0140585">
    <property type="term" value="F:promoter-enhancer loop anchoring activity"/>
    <property type="evidence" value="ECO:0007669"/>
    <property type="project" value="EnsemblMetazoa"/>
</dbReference>
<feature type="compositionally biased region" description="Polar residues" evidence="1">
    <location>
        <begin position="258"/>
        <end position="272"/>
    </location>
</feature>
<dbReference type="HOGENOM" id="CLU_671343_0_0_1"/>
<evidence type="ECO:0000259" key="2">
    <source>
        <dbReference type="PROSITE" id="PS51029"/>
    </source>
</evidence>
<dbReference type="AlphaFoldDB" id="B4KC40"/>